<feature type="transmembrane region" description="Helical" evidence="1">
    <location>
        <begin position="177"/>
        <end position="199"/>
    </location>
</feature>
<keyword evidence="1" id="KW-0812">Transmembrane</keyword>
<accession>A0A420HG75</accession>
<dbReference type="AlphaFoldDB" id="A0A420HG75"/>
<keyword evidence="1" id="KW-0472">Membrane</keyword>
<evidence type="ECO:0000313" key="3">
    <source>
        <dbReference type="Proteomes" id="UP000286134"/>
    </source>
</evidence>
<sequence>MVVYFDFFTELPAQNYSAHHFSAHNSPVQELLANNYFVPIPPAYQQHPSFLPQKSSEFQPRISDESSHFINMGTEGPISIKERIKALFRFLIFNSKEYARVIAIVVMIVSLILMLIPLIIWQKVQKKPNNIDEFPPITIKPCVVFASVVTLNFAISVILLAFSLMSSKFRKSISFMNAVFAIIAAVGFGSAMGVCLYLSGGVPNKNDLWKWSCDNYRKGHESQALNFRFMCKTLTLAWNFGLLQSTLEFYTLLVSAIAFILIKYQHFAKYGRVGKIF</sequence>
<dbReference type="EMBL" id="MCFK01008161">
    <property type="protein sequence ID" value="RKF56420.1"/>
    <property type="molecule type" value="Genomic_DNA"/>
</dbReference>
<keyword evidence="3" id="KW-1185">Reference proteome</keyword>
<comment type="caution">
    <text evidence="2">The sequence shown here is derived from an EMBL/GenBank/DDBJ whole genome shotgun (WGS) entry which is preliminary data.</text>
</comment>
<reference evidence="2 3" key="1">
    <citation type="journal article" date="2018" name="BMC Genomics">
        <title>Comparative genome analyses reveal sequence features reflecting distinct modes of host-adaptation between dicot and monocot powdery mildew.</title>
        <authorList>
            <person name="Wu Y."/>
            <person name="Ma X."/>
            <person name="Pan Z."/>
            <person name="Kale S.D."/>
            <person name="Song Y."/>
            <person name="King H."/>
            <person name="Zhang Q."/>
            <person name="Presley C."/>
            <person name="Deng X."/>
            <person name="Wei C.I."/>
            <person name="Xiao S."/>
        </authorList>
    </citation>
    <scope>NUCLEOTIDE SEQUENCE [LARGE SCALE GENOMIC DNA]</scope>
    <source>
        <strain evidence="2">UMSG2</strain>
    </source>
</reference>
<feature type="transmembrane region" description="Helical" evidence="1">
    <location>
        <begin position="236"/>
        <end position="262"/>
    </location>
</feature>
<dbReference type="Proteomes" id="UP000286134">
    <property type="component" value="Unassembled WGS sequence"/>
</dbReference>
<protein>
    <submittedName>
        <fullName evidence="2">Uncharacterized protein</fullName>
    </submittedName>
</protein>
<keyword evidence="1" id="KW-1133">Transmembrane helix</keyword>
<organism evidence="2 3">
    <name type="scientific">Erysiphe neolycopersici</name>
    <dbReference type="NCBI Taxonomy" id="212602"/>
    <lineage>
        <taxon>Eukaryota</taxon>
        <taxon>Fungi</taxon>
        <taxon>Dikarya</taxon>
        <taxon>Ascomycota</taxon>
        <taxon>Pezizomycotina</taxon>
        <taxon>Leotiomycetes</taxon>
        <taxon>Erysiphales</taxon>
        <taxon>Erysiphaceae</taxon>
        <taxon>Erysiphe</taxon>
    </lineage>
</organism>
<evidence type="ECO:0000313" key="2">
    <source>
        <dbReference type="EMBL" id="RKF56420.1"/>
    </source>
</evidence>
<evidence type="ECO:0000256" key="1">
    <source>
        <dbReference type="SAM" id="Phobius"/>
    </source>
</evidence>
<feature type="transmembrane region" description="Helical" evidence="1">
    <location>
        <begin position="143"/>
        <end position="165"/>
    </location>
</feature>
<gene>
    <name evidence="2" type="ORF">OnM2_081003</name>
</gene>
<proteinExistence type="predicted"/>
<name>A0A420HG75_9PEZI</name>
<dbReference type="OrthoDB" id="3511277at2759"/>
<feature type="transmembrane region" description="Helical" evidence="1">
    <location>
        <begin position="98"/>
        <end position="120"/>
    </location>
</feature>